<dbReference type="CDD" id="cd11524">
    <property type="entry name" value="SYLF"/>
    <property type="match status" value="1"/>
</dbReference>
<accession>A0A1G7CXF0</accession>
<dbReference type="InterPro" id="IPR007461">
    <property type="entry name" value="Ysc84_actin-binding"/>
</dbReference>
<feature type="chain" id="PRO_5011511960" evidence="1">
    <location>
        <begin position="25"/>
        <end position="191"/>
    </location>
</feature>
<gene>
    <name evidence="3" type="ORF">SAMN05421548_14912</name>
</gene>
<dbReference type="Proteomes" id="UP000198908">
    <property type="component" value="Unassembled WGS sequence"/>
</dbReference>
<sequence length="191" mass="20105">MFNNRTLGALALVAVTAFTPTAFAQQAAVPQTTAMLLQQTDADAAVALEALYVKLPETRELIAGAKGVLVLPDVRAGGAILGTEYGHGVLCVAGEPNMYYNARTASVGAQLGFESKSVILVFLTQKALDRFRNSKGWTVGVDGSVAFLKTGKSGSFDTNTSRAAIVGFIETKQGLMFDLSLKGARFTRAPV</sequence>
<keyword evidence="1" id="KW-0732">Signal</keyword>
<dbReference type="Pfam" id="PF04366">
    <property type="entry name" value="Ysc84"/>
    <property type="match status" value="1"/>
</dbReference>
<dbReference type="AlphaFoldDB" id="A0A1G7CXF0"/>
<dbReference type="STRING" id="416944.SAMN05421548_14912"/>
<dbReference type="RefSeq" id="WP_218137060.1">
    <property type="nucleotide sequence ID" value="NZ_FMYQ01000049.1"/>
</dbReference>
<dbReference type="EMBL" id="FMYQ01000049">
    <property type="protein sequence ID" value="SDE44124.1"/>
    <property type="molecule type" value="Genomic_DNA"/>
</dbReference>
<protein>
    <submittedName>
        <fullName evidence="3">Las17-binding protein actin regulator</fullName>
    </submittedName>
</protein>
<evidence type="ECO:0000259" key="2">
    <source>
        <dbReference type="Pfam" id="PF04366"/>
    </source>
</evidence>
<evidence type="ECO:0000313" key="3">
    <source>
        <dbReference type="EMBL" id="SDE44124.1"/>
    </source>
</evidence>
<proteinExistence type="predicted"/>
<keyword evidence="4" id="KW-1185">Reference proteome</keyword>
<name>A0A1G7CXF0_9BURK</name>
<organism evidence="3 4">
    <name type="scientific">Paraburkholderia lycopersici</name>
    <dbReference type="NCBI Taxonomy" id="416944"/>
    <lineage>
        <taxon>Bacteria</taxon>
        <taxon>Pseudomonadati</taxon>
        <taxon>Pseudomonadota</taxon>
        <taxon>Betaproteobacteria</taxon>
        <taxon>Burkholderiales</taxon>
        <taxon>Burkholderiaceae</taxon>
        <taxon>Paraburkholderia</taxon>
    </lineage>
</organism>
<feature type="domain" description="Ysc84 actin-binding" evidence="2">
    <location>
        <begin position="104"/>
        <end position="187"/>
    </location>
</feature>
<evidence type="ECO:0000313" key="4">
    <source>
        <dbReference type="Proteomes" id="UP000198908"/>
    </source>
</evidence>
<evidence type="ECO:0000256" key="1">
    <source>
        <dbReference type="SAM" id="SignalP"/>
    </source>
</evidence>
<reference evidence="4" key="1">
    <citation type="submission" date="2016-09" db="EMBL/GenBank/DDBJ databases">
        <authorList>
            <person name="Varghese N."/>
            <person name="Submissions S."/>
        </authorList>
    </citation>
    <scope>NUCLEOTIDE SEQUENCE [LARGE SCALE GENOMIC DNA]</scope>
    <source>
        <strain evidence="4">TNe-862</strain>
    </source>
</reference>
<feature type="signal peptide" evidence="1">
    <location>
        <begin position="1"/>
        <end position="24"/>
    </location>
</feature>